<organism evidence="2 3">
    <name type="scientific">Huberarchaeum crystalense</name>
    <dbReference type="NCBI Taxonomy" id="2014257"/>
    <lineage>
        <taxon>Archaea</taxon>
        <taxon>Candidatus Huberarchaeota</taxon>
        <taxon>Candidatus Huberarchaeia</taxon>
        <taxon>Candidatus Huberarchaeales</taxon>
        <taxon>Candidatus Huberarchaeaceae</taxon>
        <taxon>Candidatus Huberarchaeum</taxon>
    </lineage>
</organism>
<reference evidence="3" key="1">
    <citation type="submission" date="2017-09" db="EMBL/GenBank/DDBJ databases">
        <title>Depth-based differentiation of microbial function through sediment-hosted aquifers and enrichment of novel symbionts in the deep terrestrial subsurface.</title>
        <authorList>
            <person name="Probst A.J."/>
            <person name="Ladd B."/>
            <person name="Jarett J.K."/>
            <person name="Geller-Mcgrath D.E."/>
            <person name="Sieber C.M.K."/>
            <person name="Emerson J.B."/>
            <person name="Anantharaman K."/>
            <person name="Thomas B.C."/>
            <person name="Malmstrom R."/>
            <person name="Stieglmeier M."/>
            <person name="Klingl A."/>
            <person name="Woyke T."/>
            <person name="Ryan C.M."/>
            <person name="Banfield J.F."/>
        </authorList>
    </citation>
    <scope>NUCLEOTIDE SEQUENCE [LARGE SCALE GENOMIC DNA]</scope>
</reference>
<dbReference type="InterPro" id="IPR050194">
    <property type="entry name" value="Glycosyltransferase_grp1"/>
</dbReference>
<accession>A0A2H9M4C1</accession>
<gene>
    <name evidence="2" type="ORF">COS45_00200</name>
</gene>
<name>A0A2H9M4C1_HUBC1</name>
<dbReference type="EMBL" id="PEUT01000001">
    <property type="protein sequence ID" value="PIV13958.1"/>
    <property type="molecule type" value="Genomic_DNA"/>
</dbReference>
<dbReference type="PANTHER" id="PTHR45947:SF3">
    <property type="entry name" value="SULFOQUINOVOSYL TRANSFERASE SQD2"/>
    <property type="match status" value="1"/>
</dbReference>
<sequence>MKQIKIYLQYPWVVSDSSYYKYLINNSPENVEYITTKNQKGVIINKRFFWFSNLLKKMIRKITGFLNLPIPNAHLTRSKEKYDLIHCAHCLSLNNKNPWVADVECLWSLWVSGQNSIIGKKIVREILLRKNCKKILPWTNVTKNEIEKFFPEIKNKIEVVYPAVPLVKIKSKRHKEINLLFISRYFYEKGGLHALETINQLTKKYENVSGIVVSEVPKEILNKYSKNKKIKFYELMPQKELFENIFPTSDIFVYPGYSDSFGFAYLEAMGFGIPIITVDGFARKEIIDEGKTGFVIERPDINWKKYPPIFENEEITIKNLIKKTEQLIKNKTLREKMSKNCINKIKFGKFSIKERNKKLKRIYGEALRRRT</sequence>
<dbReference type="InterPro" id="IPR001296">
    <property type="entry name" value="Glyco_trans_1"/>
</dbReference>
<dbReference type="Pfam" id="PF00534">
    <property type="entry name" value="Glycos_transf_1"/>
    <property type="match status" value="1"/>
</dbReference>
<comment type="caution">
    <text evidence="2">The sequence shown here is derived from an EMBL/GenBank/DDBJ whole genome shotgun (WGS) entry which is preliminary data.</text>
</comment>
<dbReference type="AlphaFoldDB" id="A0A2H9M4C1"/>
<feature type="domain" description="Glycosyl transferase family 1" evidence="1">
    <location>
        <begin position="170"/>
        <end position="301"/>
    </location>
</feature>
<dbReference type="SUPFAM" id="SSF53756">
    <property type="entry name" value="UDP-Glycosyltransferase/glycogen phosphorylase"/>
    <property type="match status" value="1"/>
</dbReference>
<evidence type="ECO:0000259" key="1">
    <source>
        <dbReference type="Pfam" id="PF00534"/>
    </source>
</evidence>
<dbReference type="Proteomes" id="UP000230713">
    <property type="component" value="Unassembled WGS sequence"/>
</dbReference>
<proteinExistence type="predicted"/>
<dbReference type="Gene3D" id="3.40.50.2000">
    <property type="entry name" value="Glycogen Phosphorylase B"/>
    <property type="match status" value="2"/>
</dbReference>
<evidence type="ECO:0000313" key="2">
    <source>
        <dbReference type="EMBL" id="PIV13958.1"/>
    </source>
</evidence>
<dbReference type="CDD" id="cd03801">
    <property type="entry name" value="GT4_PimA-like"/>
    <property type="match status" value="1"/>
</dbReference>
<evidence type="ECO:0000313" key="3">
    <source>
        <dbReference type="Proteomes" id="UP000230713"/>
    </source>
</evidence>
<dbReference type="PANTHER" id="PTHR45947">
    <property type="entry name" value="SULFOQUINOVOSYL TRANSFERASE SQD2"/>
    <property type="match status" value="1"/>
</dbReference>
<dbReference type="GO" id="GO:0016757">
    <property type="term" value="F:glycosyltransferase activity"/>
    <property type="evidence" value="ECO:0007669"/>
    <property type="project" value="InterPro"/>
</dbReference>
<protein>
    <recommendedName>
        <fullName evidence="1">Glycosyl transferase family 1 domain-containing protein</fullName>
    </recommendedName>
</protein>